<proteinExistence type="predicted"/>
<dbReference type="HOGENOM" id="CLU_097502_0_0_4"/>
<dbReference type="Pfam" id="PF05137">
    <property type="entry name" value="PilN"/>
    <property type="match status" value="1"/>
</dbReference>
<sequence length="237" mass="24981">MSAQINLYHPRFLKQHELLTLRNLALAAAALYGLLAVAGGWAWQDAAARREAAAAVETQLKTARDQVEAATKAAATRKPGVQLIAEVDSAEALLRRRGEIARLLESGAVGSAGGFSEYLRGFARQAPDGLWLTGFTIGAGGNDMEIRGSMLNPATLPDYIRRLGTEKAFQGRSFASLTLNRADPPPAVRPVGAGVAVLPVPSARDAAPGSAGGMTLAPRPVDFILMPKMAEAKDARQ</sequence>
<dbReference type="AlphaFoldDB" id="W0SC85"/>
<dbReference type="EMBL" id="AP012547">
    <property type="protein sequence ID" value="BAO28537.1"/>
    <property type="molecule type" value="Genomic_DNA"/>
</dbReference>
<dbReference type="InterPro" id="IPR007813">
    <property type="entry name" value="PilN"/>
</dbReference>
<dbReference type="Proteomes" id="UP000031637">
    <property type="component" value="Chromosome"/>
</dbReference>
<evidence type="ECO:0008006" key="4">
    <source>
        <dbReference type="Google" id="ProtNLM"/>
    </source>
</evidence>
<keyword evidence="1" id="KW-0472">Membrane</keyword>
<feature type="transmembrane region" description="Helical" evidence="1">
    <location>
        <begin position="21"/>
        <end position="43"/>
    </location>
</feature>
<dbReference type="KEGG" id="shd:SUTH_00727"/>
<protein>
    <recommendedName>
        <fullName evidence="4">MSHA biogenesis protein MshI</fullName>
    </recommendedName>
</protein>
<accession>W0SC85</accession>
<dbReference type="STRING" id="1223802.SUTH_00727"/>
<keyword evidence="3" id="KW-1185">Reference proteome</keyword>
<organism evidence="2 3">
    <name type="scientific">Sulfuritalea hydrogenivorans sk43H</name>
    <dbReference type="NCBI Taxonomy" id="1223802"/>
    <lineage>
        <taxon>Bacteria</taxon>
        <taxon>Pseudomonadati</taxon>
        <taxon>Pseudomonadota</taxon>
        <taxon>Betaproteobacteria</taxon>
        <taxon>Nitrosomonadales</taxon>
        <taxon>Sterolibacteriaceae</taxon>
        <taxon>Sulfuritalea</taxon>
    </lineage>
</organism>
<name>W0SC85_9PROT</name>
<gene>
    <name evidence="2" type="ORF">SUTH_00727</name>
</gene>
<evidence type="ECO:0000313" key="2">
    <source>
        <dbReference type="EMBL" id="BAO28537.1"/>
    </source>
</evidence>
<evidence type="ECO:0000256" key="1">
    <source>
        <dbReference type="SAM" id="Phobius"/>
    </source>
</evidence>
<keyword evidence="1" id="KW-1133">Transmembrane helix</keyword>
<keyword evidence="1" id="KW-0812">Transmembrane</keyword>
<reference evidence="2 3" key="1">
    <citation type="journal article" date="2014" name="Syst. Appl. Microbiol.">
        <title>Complete genomes of freshwater sulfur oxidizers Sulfuricella denitrificans skB26 and Sulfuritalea hydrogenivorans sk43H: genetic insights into the sulfur oxidation pathway of betaproteobacteria.</title>
        <authorList>
            <person name="Watanabe T."/>
            <person name="Kojima H."/>
            <person name="Fukui M."/>
        </authorList>
    </citation>
    <scope>NUCLEOTIDE SEQUENCE [LARGE SCALE GENOMIC DNA]</scope>
    <source>
        <strain evidence="2">DSM22779</strain>
    </source>
</reference>
<dbReference type="RefSeq" id="WP_052473168.1">
    <property type="nucleotide sequence ID" value="NZ_AP012547.1"/>
</dbReference>
<evidence type="ECO:0000313" key="3">
    <source>
        <dbReference type="Proteomes" id="UP000031637"/>
    </source>
</evidence>